<accession>A0ACB7XS65</accession>
<sequence>MDFRFWFIQLEEMEHEVDGGDPSQRLCVMGRTCDNRKHSILPATGRLSTKIPVRLKPPPLCAASSSCSVAFAKNHSIKTGSTSSPKPLVPQCLQKTSFQGLSLQVAKRGFSSSFIADKRSSRFRIPRRHLEITARTASKNIEVEVDKPLGLTLGQKSGGGVVITAVEGGGNAAKAGLKAGDQVLYTSSFFGDELWPADKLGFTKTAIQAKPDSVYFVVSRGAEVDVKRLPKRPAPPRFGRKLTEAQKAKATHICLDCGFIYTMSKPFEEQPDEYACPQCRAPKKRFARYDVSTGKAIGGGLPPIGVIIGLVAGLGGVAALLVYGLQ</sequence>
<reference evidence="1 2" key="1">
    <citation type="journal article" date="2021" name="Hortic Res">
        <title>High-quality reference genome and annotation aids understanding of berry development for evergreen blueberry (Vaccinium darrowii).</title>
        <authorList>
            <person name="Yu J."/>
            <person name="Hulse-Kemp A.M."/>
            <person name="Babiker E."/>
            <person name="Staton M."/>
        </authorList>
    </citation>
    <scope>NUCLEOTIDE SEQUENCE [LARGE SCALE GENOMIC DNA]</scope>
    <source>
        <strain evidence="2">cv. NJ 8807/NJ 8810</strain>
        <tissue evidence="1">Young leaf</tissue>
    </source>
</reference>
<dbReference type="Proteomes" id="UP000828048">
    <property type="component" value="Chromosome 1"/>
</dbReference>
<gene>
    <name evidence="1" type="ORF">Vadar_021688</name>
</gene>
<keyword evidence="2" id="KW-1185">Reference proteome</keyword>
<evidence type="ECO:0000313" key="2">
    <source>
        <dbReference type="Proteomes" id="UP000828048"/>
    </source>
</evidence>
<proteinExistence type="predicted"/>
<name>A0ACB7XS65_9ERIC</name>
<evidence type="ECO:0000313" key="1">
    <source>
        <dbReference type="EMBL" id="KAH7843872.1"/>
    </source>
</evidence>
<dbReference type="EMBL" id="CM037151">
    <property type="protein sequence ID" value="KAH7843872.1"/>
    <property type="molecule type" value="Genomic_DNA"/>
</dbReference>
<comment type="caution">
    <text evidence="1">The sequence shown here is derived from an EMBL/GenBank/DDBJ whole genome shotgun (WGS) entry which is preliminary data.</text>
</comment>
<organism evidence="1 2">
    <name type="scientific">Vaccinium darrowii</name>
    <dbReference type="NCBI Taxonomy" id="229202"/>
    <lineage>
        <taxon>Eukaryota</taxon>
        <taxon>Viridiplantae</taxon>
        <taxon>Streptophyta</taxon>
        <taxon>Embryophyta</taxon>
        <taxon>Tracheophyta</taxon>
        <taxon>Spermatophyta</taxon>
        <taxon>Magnoliopsida</taxon>
        <taxon>eudicotyledons</taxon>
        <taxon>Gunneridae</taxon>
        <taxon>Pentapetalae</taxon>
        <taxon>asterids</taxon>
        <taxon>Ericales</taxon>
        <taxon>Ericaceae</taxon>
        <taxon>Vaccinioideae</taxon>
        <taxon>Vaccinieae</taxon>
        <taxon>Vaccinium</taxon>
    </lineage>
</organism>
<protein>
    <submittedName>
        <fullName evidence="1">Uncharacterized protein</fullName>
    </submittedName>
</protein>